<protein>
    <submittedName>
        <fullName evidence="2">Phosphatidate cytidylyltransferase</fullName>
        <ecNumber evidence="2">2.7.7.41</ecNumber>
    </submittedName>
</protein>
<reference evidence="2 3" key="1">
    <citation type="submission" date="2019-08" db="EMBL/GenBank/DDBJ databases">
        <title>Deep-cultivation of Planctomycetes and their phenomic and genomic characterization uncovers novel biology.</title>
        <authorList>
            <person name="Wiegand S."/>
            <person name="Jogler M."/>
            <person name="Boedeker C."/>
            <person name="Pinto D."/>
            <person name="Vollmers J."/>
            <person name="Rivas-Marin E."/>
            <person name="Kohn T."/>
            <person name="Peeters S.H."/>
            <person name="Heuer A."/>
            <person name="Rast P."/>
            <person name="Oberbeckmann S."/>
            <person name="Bunk B."/>
            <person name="Jeske O."/>
            <person name="Meyerdierks A."/>
            <person name="Storesund J.E."/>
            <person name="Kallscheuer N."/>
            <person name="Luecker S."/>
            <person name="Lage O.M."/>
            <person name="Pohl T."/>
            <person name="Merkel B.J."/>
            <person name="Hornburger P."/>
            <person name="Mueller R.-W."/>
            <person name="Bruemmer F."/>
            <person name="Labrenz M."/>
            <person name="Spormann A.M."/>
            <person name="Op den Camp H."/>
            <person name="Overmann J."/>
            <person name="Amann R."/>
            <person name="Jetten M.S.M."/>
            <person name="Mascher T."/>
            <person name="Medema M.H."/>
            <person name="Devos D.P."/>
            <person name="Kaster A.-K."/>
            <person name="Ovreas L."/>
            <person name="Rohde M."/>
            <person name="Galperin M.Y."/>
            <person name="Jogler C."/>
        </authorList>
    </citation>
    <scope>NUCLEOTIDE SEQUENCE [LARGE SCALE GENOMIC DNA]</scope>
    <source>
        <strain evidence="2 3">Pr1d</strain>
    </source>
</reference>
<dbReference type="AlphaFoldDB" id="A0A5B9Q9C6"/>
<accession>A0A5B9Q9C6</accession>
<proteinExistence type="predicted"/>
<dbReference type="GO" id="GO:0004605">
    <property type="term" value="F:phosphatidate cytidylyltransferase activity"/>
    <property type="evidence" value="ECO:0007669"/>
    <property type="project" value="UniProtKB-EC"/>
</dbReference>
<dbReference type="PANTHER" id="PTHR43535">
    <property type="entry name" value="PHOSPHATIDATE CYTIDYLYLTRANSFERASE"/>
    <property type="match status" value="1"/>
</dbReference>
<evidence type="ECO:0000313" key="3">
    <source>
        <dbReference type="Proteomes" id="UP000323917"/>
    </source>
</evidence>
<dbReference type="KEGG" id="bgok:Pr1d_29460"/>
<evidence type="ECO:0000256" key="1">
    <source>
        <dbReference type="SAM" id="Phobius"/>
    </source>
</evidence>
<keyword evidence="2" id="KW-0808">Transferase</keyword>
<feature type="transmembrane region" description="Helical" evidence="1">
    <location>
        <begin position="246"/>
        <end position="270"/>
    </location>
</feature>
<dbReference type="GO" id="GO:0009273">
    <property type="term" value="P:peptidoglycan-based cell wall biogenesis"/>
    <property type="evidence" value="ECO:0007669"/>
    <property type="project" value="TreeGrafter"/>
</dbReference>
<name>A0A5B9Q9C6_9BACT</name>
<dbReference type="EC" id="2.7.7.41" evidence="2"/>
<gene>
    <name evidence="2" type="primary">cdsA_2</name>
    <name evidence="2" type="ORF">Pr1d_29460</name>
</gene>
<evidence type="ECO:0000313" key="2">
    <source>
        <dbReference type="EMBL" id="QEG35644.1"/>
    </source>
</evidence>
<keyword evidence="3" id="KW-1185">Reference proteome</keyword>
<feature type="transmembrane region" description="Helical" evidence="1">
    <location>
        <begin position="45"/>
        <end position="71"/>
    </location>
</feature>
<dbReference type="PANTHER" id="PTHR43535:SF1">
    <property type="entry name" value="PHOSPHATIDATE CYTIDYLYLTRANSFERASE"/>
    <property type="match status" value="1"/>
</dbReference>
<dbReference type="Pfam" id="PF01148">
    <property type="entry name" value="CTP_transf_1"/>
    <property type="match status" value="1"/>
</dbReference>
<feature type="transmembrane region" description="Helical" evidence="1">
    <location>
        <begin position="180"/>
        <end position="201"/>
    </location>
</feature>
<dbReference type="EMBL" id="CP042913">
    <property type="protein sequence ID" value="QEG35644.1"/>
    <property type="molecule type" value="Genomic_DNA"/>
</dbReference>
<keyword evidence="1" id="KW-0812">Transmembrane</keyword>
<sequence>MRDWALLGTVLALLSLATLGGQWLKRQTSMGLDGKAVDAFNSRIQAWWFFSIVLGISFFHPILTVVLFGMLAFWALREYITLTPTTMGDHRALFWVFFLFTPAQFVLVGFNMYSLYSVLIPVYAFLFIAARAAISGDYHRFLERIAKIQFGLFVCVYCLSFVPALLFLECQSTEGDESASARLLFFFITMVLFSELAQFLCSRLFGKHLITETIDESRTWEGVVGGAAATALLGSLLFWATPFKYLWQVATMSILISMMSSAGALTMAAIRKDRGEVRSGTLIEGHGGVLSRIDAICFAAPVFYHLTLVFFGRAAG</sequence>
<dbReference type="OrthoDB" id="9799199at2"/>
<feature type="transmembrane region" description="Helical" evidence="1">
    <location>
        <begin position="116"/>
        <end position="134"/>
    </location>
</feature>
<keyword evidence="2" id="KW-0548">Nucleotidyltransferase</keyword>
<dbReference type="GO" id="GO:0005886">
    <property type="term" value="C:plasma membrane"/>
    <property type="evidence" value="ECO:0007669"/>
    <property type="project" value="TreeGrafter"/>
</dbReference>
<feature type="transmembrane region" description="Helical" evidence="1">
    <location>
        <begin position="92"/>
        <end position="110"/>
    </location>
</feature>
<dbReference type="Proteomes" id="UP000323917">
    <property type="component" value="Chromosome"/>
</dbReference>
<dbReference type="RefSeq" id="WP_148074138.1">
    <property type="nucleotide sequence ID" value="NZ_CP042913.1"/>
</dbReference>
<keyword evidence="1" id="KW-1133">Transmembrane helix</keyword>
<feature type="transmembrane region" description="Helical" evidence="1">
    <location>
        <begin position="146"/>
        <end position="168"/>
    </location>
</feature>
<feature type="transmembrane region" description="Helical" evidence="1">
    <location>
        <begin position="222"/>
        <end position="240"/>
    </location>
</feature>
<keyword evidence="1" id="KW-0472">Membrane</keyword>
<organism evidence="2 3">
    <name type="scientific">Bythopirellula goksoeyrii</name>
    <dbReference type="NCBI Taxonomy" id="1400387"/>
    <lineage>
        <taxon>Bacteria</taxon>
        <taxon>Pseudomonadati</taxon>
        <taxon>Planctomycetota</taxon>
        <taxon>Planctomycetia</taxon>
        <taxon>Pirellulales</taxon>
        <taxon>Lacipirellulaceae</taxon>
        <taxon>Bythopirellula</taxon>
    </lineage>
</organism>